<feature type="transmembrane region" description="Helical" evidence="5">
    <location>
        <begin position="12"/>
        <end position="36"/>
    </location>
</feature>
<feature type="transmembrane region" description="Helical" evidence="5">
    <location>
        <begin position="48"/>
        <end position="72"/>
    </location>
</feature>
<evidence type="ECO:0000313" key="6">
    <source>
        <dbReference type="Proteomes" id="UP000887560"/>
    </source>
</evidence>
<dbReference type="SMART" id="SM01381">
    <property type="entry name" value="7TM_GPCR_Srsx"/>
    <property type="match status" value="1"/>
</dbReference>
<dbReference type="Pfam" id="PF10320">
    <property type="entry name" value="7TM_GPCR_Srsx"/>
    <property type="match status" value="1"/>
</dbReference>
<evidence type="ECO:0000256" key="4">
    <source>
        <dbReference type="ARBA" id="ARBA00023136"/>
    </source>
</evidence>
<feature type="transmembrane region" description="Helical" evidence="5">
    <location>
        <begin position="84"/>
        <end position="106"/>
    </location>
</feature>
<keyword evidence="4 5" id="KW-0472">Membrane</keyword>
<proteinExistence type="predicted"/>
<dbReference type="GO" id="GO:0004930">
    <property type="term" value="F:G protein-coupled receptor activity"/>
    <property type="evidence" value="ECO:0007669"/>
    <property type="project" value="InterPro"/>
</dbReference>
<name>A0A915NQG3_9BILA</name>
<keyword evidence="3 5" id="KW-1133">Transmembrane helix</keyword>
<feature type="transmembrane region" description="Helical" evidence="5">
    <location>
        <begin position="168"/>
        <end position="190"/>
    </location>
</feature>
<evidence type="ECO:0000256" key="2">
    <source>
        <dbReference type="ARBA" id="ARBA00022692"/>
    </source>
</evidence>
<comment type="subcellular location">
    <subcellularLocation>
        <location evidence="1">Membrane</location>
    </subcellularLocation>
</comment>
<feature type="transmembrane region" description="Helical" evidence="5">
    <location>
        <begin position="126"/>
        <end position="147"/>
    </location>
</feature>
<accession>A0A915NQG3</accession>
<sequence>MSEARESPLVRTIWVINTCVDQIGTVLFAILIITTIKQKRLHGTCHLLLGIYAVCSLLSKIQILLPFTLIMLPGSGKIPRLYCALIQIIPVGGSMNVFSLMLVIGADRINVKCFATDWTASDDQNLIQSIILVLICLTSLCYILMFFKLLYEQWKGKASAQRKAIFRTLALIMAIQIGGYTLTSIAYNIVMRISSKFSADDLQYITCAVNVMSSLSSSLEVPILFVVSTEHRLAFKSEFSWLFRNSPQTNTNNIPNITSQINTNFVQKFQPPKINTLVH</sequence>
<dbReference type="SUPFAM" id="SSF81321">
    <property type="entry name" value="Family A G protein-coupled receptor-like"/>
    <property type="match status" value="1"/>
</dbReference>
<evidence type="ECO:0000313" key="7">
    <source>
        <dbReference type="WBParaSite" id="scf7180000420983.g6044"/>
    </source>
</evidence>
<dbReference type="InterPro" id="IPR019424">
    <property type="entry name" value="7TM_GPCR_Srsx"/>
</dbReference>
<keyword evidence="6" id="KW-1185">Reference proteome</keyword>
<keyword evidence="2 5" id="KW-0812">Transmembrane</keyword>
<dbReference type="InterPro" id="IPR000276">
    <property type="entry name" value="GPCR_Rhodpsn"/>
</dbReference>
<reference evidence="7" key="1">
    <citation type="submission" date="2022-11" db="UniProtKB">
        <authorList>
            <consortium name="WormBaseParasite"/>
        </authorList>
    </citation>
    <scope>IDENTIFICATION</scope>
</reference>
<protein>
    <submittedName>
        <fullName evidence="7">G-protein coupled receptors family 1 profile domain-containing protein</fullName>
    </submittedName>
</protein>
<organism evidence="6 7">
    <name type="scientific">Meloidogyne floridensis</name>
    <dbReference type="NCBI Taxonomy" id="298350"/>
    <lineage>
        <taxon>Eukaryota</taxon>
        <taxon>Metazoa</taxon>
        <taxon>Ecdysozoa</taxon>
        <taxon>Nematoda</taxon>
        <taxon>Chromadorea</taxon>
        <taxon>Rhabditida</taxon>
        <taxon>Tylenchina</taxon>
        <taxon>Tylenchomorpha</taxon>
        <taxon>Tylenchoidea</taxon>
        <taxon>Meloidogynidae</taxon>
        <taxon>Meloidogyninae</taxon>
        <taxon>Meloidogyne</taxon>
    </lineage>
</organism>
<dbReference type="Proteomes" id="UP000887560">
    <property type="component" value="Unplaced"/>
</dbReference>
<dbReference type="AlphaFoldDB" id="A0A915NQG3"/>
<evidence type="ECO:0000256" key="1">
    <source>
        <dbReference type="ARBA" id="ARBA00004370"/>
    </source>
</evidence>
<dbReference type="GO" id="GO:0016020">
    <property type="term" value="C:membrane"/>
    <property type="evidence" value="ECO:0007669"/>
    <property type="project" value="UniProtKB-SubCell"/>
</dbReference>
<evidence type="ECO:0000256" key="5">
    <source>
        <dbReference type="SAM" id="Phobius"/>
    </source>
</evidence>
<dbReference type="WBParaSite" id="scf7180000420983.g6044">
    <property type="protein sequence ID" value="scf7180000420983.g6044"/>
    <property type="gene ID" value="scf7180000420983.g6044"/>
</dbReference>
<feature type="transmembrane region" description="Helical" evidence="5">
    <location>
        <begin position="202"/>
        <end position="227"/>
    </location>
</feature>
<evidence type="ECO:0000256" key="3">
    <source>
        <dbReference type="ARBA" id="ARBA00022989"/>
    </source>
</evidence>
<dbReference type="Gene3D" id="1.20.1070.10">
    <property type="entry name" value="Rhodopsin 7-helix transmembrane proteins"/>
    <property type="match status" value="1"/>
</dbReference>